<proteinExistence type="predicted"/>
<evidence type="ECO:0000256" key="1">
    <source>
        <dbReference type="SAM" id="Phobius"/>
    </source>
</evidence>
<gene>
    <name evidence="2" type="ORF">IAD23_04820</name>
</gene>
<name>A0A9D1MUH2_9FIRM</name>
<sequence length="136" mass="15910">MVLIWILIAVVVLVLIAVCGLLVFPLINNHVWNSLTEEQQCLTLTQKARKLTEFKNLSSGTQGRLYYVVNKRKVLIYPWRLNGGQMEIVKADPFDCWNYPARSLTQEERKKAQEDLDEYTQKHRVKIIYSQISKEQ</sequence>
<organism evidence="2 3">
    <name type="scientific">Candidatus Scybalenecus merdavium</name>
    <dbReference type="NCBI Taxonomy" id="2840939"/>
    <lineage>
        <taxon>Bacteria</taxon>
        <taxon>Bacillati</taxon>
        <taxon>Bacillota</taxon>
        <taxon>Clostridia</taxon>
        <taxon>Eubacteriales</taxon>
        <taxon>Oscillospiraceae</taxon>
        <taxon>Oscillospiraceae incertae sedis</taxon>
        <taxon>Candidatus Scybalenecus</taxon>
    </lineage>
</organism>
<keyword evidence="1" id="KW-0472">Membrane</keyword>
<dbReference type="EMBL" id="DVNM01000026">
    <property type="protein sequence ID" value="HIU69263.1"/>
    <property type="molecule type" value="Genomic_DNA"/>
</dbReference>
<protein>
    <submittedName>
        <fullName evidence="2">Uncharacterized protein</fullName>
    </submittedName>
</protein>
<reference evidence="2" key="1">
    <citation type="submission" date="2020-10" db="EMBL/GenBank/DDBJ databases">
        <authorList>
            <person name="Gilroy R."/>
        </authorList>
    </citation>
    <scope>NUCLEOTIDE SEQUENCE</scope>
    <source>
        <strain evidence="2">CHK176-6737</strain>
    </source>
</reference>
<evidence type="ECO:0000313" key="3">
    <source>
        <dbReference type="Proteomes" id="UP000824125"/>
    </source>
</evidence>
<reference evidence="2" key="2">
    <citation type="journal article" date="2021" name="PeerJ">
        <title>Extensive microbial diversity within the chicken gut microbiome revealed by metagenomics and culture.</title>
        <authorList>
            <person name="Gilroy R."/>
            <person name="Ravi A."/>
            <person name="Getino M."/>
            <person name="Pursley I."/>
            <person name="Horton D.L."/>
            <person name="Alikhan N.F."/>
            <person name="Baker D."/>
            <person name="Gharbi K."/>
            <person name="Hall N."/>
            <person name="Watson M."/>
            <person name="Adriaenssens E.M."/>
            <person name="Foster-Nyarko E."/>
            <person name="Jarju S."/>
            <person name="Secka A."/>
            <person name="Antonio M."/>
            <person name="Oren A."/>
            <person name="Chaudhuri R.R."/>
            <person name="La Ragione R."/>
            <person name="Hildebrand F."/>
            <person name="Pallen M.J."/>
        </authorList>
    </citation>
    <scope>NUCLEOTIDE SEQUENCE</scope>
    <source>
        <strain evidence="2">CHK176-6737</strain>
    </source>
</reference>
<comment type="caution">
    <text evidence="2">The sequence shown here is derived from an EMBL/GenBank/DDBJ whole genome shotgun (WGS) entry which is preliminary data.</text>
</comment>
<dbReference type="AlphaFoldDB" id="A0A9D1MUH2"/>
<evidence type="ECO:0000313" key="2">
    <source>
        <dbReference type="EMBL" id="HIU69263.1"/>
    </source>
</evidence>
<accession>A0A9D1MUH2</accession>
<keyword evidence="1" id="KW-1133">Transmembrane helix</keyword>
<keyword evidence="1" id="KW-0812">Transmembrane</keyword>
<feature type="transmembrane region" description="Helical" evidence="1">
    <location>
        <begin position="6"/>
        <end position="27"/>
    </location>
</feature>
<dbReference type="Proteomes" id="UP000824125">
    <property type="component" value="Unassembled WGS sequence"/>
</dbReference>